<evidence type="ECO:0000313" key="1">
    <source>
        <dbReference type="EMBL" id="PNG99537.1"/>
    </source>
</evidence>
<gene>
    <name evidence="1" type="ORF">TSOC_014682</name>
</gene>
<feature type="non-terminal residue" evidence="1">
    <location>
        <position position="1"/>
    </location>
</feature>
<reference evidence="1 2" key="1">
    <citation type="journal article" date="2017" name="Mol. Biol. Evol.">
        <title>The 4-celled Tetrabaena socialis nuclear genome reveals the essential components for genetic control of cell number at the origin of multicellularity in the volvocine lineage.</title>
        <authorList>
            <person name="Featherston J."/>
            <person name="Arakaki Y."/>
            <person name="Hanschen E.R."/>
            <person name="Ferris P.J."/>
            <person name="Michod R.E."/>
            <person name="Olson B.J.S.C."/>
            <person name="Nozaki H."/>
            <person name="Durand P.M."/>
        </authorList>
    </citation>
    <scope>NUCLEOTIDE SEQUENCE [LARGE SCALE GENOMIC DNA]</scope>
    <source>
        <strain evidence="1 2">NIES-571</strain>
    </source>
</reference>
<evidence type="ECO:0000313" key="2">
    <source>
        <dbReference type="Proteomes" id="UP000236333"/>
    </source>
</evidence>
<evidence type="ECO:0008006" key="3">
    <source>
        <dbReference type="Google" id="ProtNLM"/>
    </source>
</evidence>
<dbReference type="Proteomes" id="UP000236333">
    <property type="component" value="Unassembled WGS sequence"/>
</dbReference>
<organism evidence="1 2">
    <name type="scientific">Tetrabaena socialis</name>
    <dbReference type="NCBI Taxonomy" id="47790"/>
    <lineage>
        <taxon>Eukaryota</taxon>
        <taxon>Viridiplantae</taxon>
        <taxon>Chlorophyta</taxon>
        <taxon>core chlorophytes</taxon>
        <taxon>Chlorophyceae</taxon>
        <taxon>CS clade</taxon>
        <taxon>Chlamydomonadales</taxon>
        <taxon>Tetrabaenaceae</taxon>
        <taxon>Tetrabaena</taxon>
    </lineage>
</organism>
<name>A0A2J7ZH16_9CHLO</name>
<proteinExistence type="predicted"/>
<dbReference type="AlphaFoldDB" id="A0A2J7ZH16"/>
<accession>A0A2J7ZH16</accession>
<keyword evidence="2" id="KW-1185">Reference proteome</keyword>
<dbReference type="EMBL" id="PGGS01002660">
    <property type="protein sequence ID" value="PNG99537.1"/>
    <property type="molecule type" value="Genomic_DNA"/>
</dbReference>
<feature type="non-terminal residue" evidence="1">
    <location>
        <position position="236"/>
    </location>
</feature>
<comment type="caution">
    <text evidence="1">The sequence shown here is derived from an EMBL/GenBank/DDBJ whole genome shotgun (WGS) entry which is preliminary data.</text>
</comment>
<sequence length="236" mass="25426">RPPPRPPPSCSDCIFLGLLRPAPLDSRSLRAWIAPNGVVLCTDPQFSALTGMLGDDMVGHPFQTLCTDMAAVEAMLEQCKEASFEALVTGTIVHQLNLVHRHLPPVPVEIKVTQGGTDAQRIFVLNAHRTDGNTDGLMVVDTKGAISFATWDVAAMLGYPLSKFLKLKIDQLMPAPFATLHATKYLKDQPPTVAPTSCRAGQVVNLVNSNGANMAVRLQVTTSDDIVSGRPKHVVQ</sequence>
<protein>
    <recommendedName>
        <fullName evidence="3">PAS domain-containing protein</fullName>
    </recommendedName>
</protein>
<dbReference type="OrthoDB" id="556907at2759"/>